<dbReference type="PANTHER" id="PTHR43429">
    <property type="entry name" value="PYRIDINE NUCLEOTIDE-DISULFIDE OXIDOREDUCTASE DOMAIN-CONTAINING"/>
    <property type="match status" value="1"/>
</dbReference>
<sequence length="396" mass="41241">MSTNETSDSRGDPVVIVGTGLAGYTVAREWRKLDGDTPLVMISRDDGSFYSKPALSNALAQRKTPEQLAMSDARTMAEQLHATIRTHCAVRRICADEHEIVLDDGSTQRYRALVLATGADARRVPCEGDGAADVLSINDLADYARFRGGLRDCRSVAMLGAGLIGCEFANDLVAAGLTVTVIDPADAPLSRLLPAEAGRVFGHALSDAGVRLRLGTGVRSIARLARGYRLALTDGGHLEADLVISAIGLVPRVALARDAGLDVADGIVTDAGCRTSAPDIFALGDCAAIEGRVRPYVLPIMHAARALAQGLRGTPTRVAFPVMPIVVKTPAIPAVVVTADGGGRWTTEVGVGDAPRATRALCADPDSGRITGFALLDAATAEKAALLKTMAADAAT</sequence>
<feature type="domain" description="Rubredoxin binding" evidence="10">
    <location>
        <begin position="317"/>
        <end position="390"/>
    </location>
</feature>
<comment type="subcellular location">
    <subcellularLocation>
        <location evidence="2">Cytoplasm</location>
    </subcellularLocation>
</comment>
<keyword evidence="6" id="KW-0274">FAD</keyword>
<proteinExistence type="inferred from homology"/>
<evidence type="ECO:0000256" key="5">
    <source>
        <dbReference type="ARBA" id="ARBA00022630"/>
    </source>
</evidence>
<dbReference type="Pfam" id="PF07992">
    <property type="entry name" value="Pyr_redox_2"/>
    <property type="match status" value="1"/>
</dbReference>
<dbReference type="RefSeq" id="WP_174945903.1">
    <property type="nucleotide sequence ID" value="NZ_CABVPY010000058.1"/>
</dbReference>
<feature type="domain" description="FAD/NAD(P)-binding" evidence="9">
    <location>
        <begin position="14"/>
        <end position="310"/>
    </location>
</feature>
<name>A0A6P2QU97_BURL3</name>
<keyword evidence="4" id="KW-0963">Cytoplasm</keyword>
<reference evidence="11 12" key="1">
    <citation type="submission" date="2019-09" db="EMBL/GenBank/DDBJ databases">
        <authorList>
            <person name="Depoorter E."/>
        </authorList>
    </citation>
    <scope>NUCLEOTIDE SEQUENCE [LARGE SCALE GENOMIC DNA]</scope>
    <source>
        <strain evidence="11">LMG 6863</strain>
    </source>
</reference>
<accession>A0A6P2QU97</accession>
<evidence type="ECO:0000313" key="11">
    <source>
        <dbReference type="EMBL" id="VWC27213.1"/>
    </source>
</evidence>
<protein>
    <submittedName>
        <fullName evidence="11">FAD-dependent pyridine nucleotide-disulfide oxidoreductase</fullName>
    </submittedName>
</protein>
<dbReference type="Proteomes" id="UP000494170">
    <property type="component" value="Unassembled WGS sequence"/>
</dbReference>
<dbReference type="SUPFAM" id="SSF51905">
    <property type="entry name" value="FAD/NAD(P)-binding domain"/>
    <property type="match status" value="2"/>
</dbReference>
<organism evidence="11 12">
    <name type="scientific">Burkholderia lata (strain ATCC 17760 / DSM 23089 / LMG 22485 / NCIMB 9086 / R18194 / 383)</name>
    <dbReference type="NCBI Taxonomy" id="482957"/>
    <lineage>
        <taxon>Bacteria</taxon>
        <taxon>Pseudomonadati</taxon>
        <taxon>Pseudomonadota</taxon>
        <taxon>Betaproteobacteria</taxon>
        <taxon>Burkholderiales</taxon>
        <taxon>Burkholderiaceae</taxon>
        <taxon>Burkholderia</taxon>
        <taxon>Burkholderia cepacia complex</taxon>
    </lineage>
</organism>
<dbReference type="InterPro" id="IPR050260">
    <property type="entry name" value="FAD-bd_OxRdtase"/>
</dbReference>
<dbReference type="PANTHER" id="PTHR43429:SF3">
    <property type="entry name" value="NITRITE REDUCTASE [NAD(P)H]"/>
    <property type="match status" value="1"/>
</dbReference>
<dbReference type="GO" id="GO:0005737">
    <property type="term" value="C:cytoplasm"/>
    <property type="evidence" value="ECO:0007669"/>
    <property type="project" value="UniProtKB-SubCell"/>
</dbReference>
<dbReference type="InterPro" id="IPR023753">
    <property type="entry name" value="FAD/NAD-binding_dom"/>
</dbReference>
<dbReference type="Gene3D" id="3.30.390.120">
    <property type="match status" value="1"/>
</dbReference>
<evidence type="ECO:0000256" key="2">
    <source>
        <dbReference type="ARBA" id="ARBA00004496"/>
    </source>
</evidence>
<evidence type="ECO:0000313" key="12">
    <source>
        <dbReference type="Proteomes" id="UP000494170"/>
    </source>
</evidence>
<keyword evidence="7" id="KW-0560">Oxidoreductase</keyword>
<dbReference type="PRINTS" id="PR00411">
    <property type="entry name" value="PNDRDTASEI"/>
</dbReference>
<dbReference type="EMBL" id="CABVPY010000058">
    <property type="protein sequence ID" value="VWC27213.1"/>
    <property type="molecule type" value="Genomic_DNA"/>
</dbReference>
<evidence type="ECO:0000256" key="7">
    <source>
        <dbReference type="ARBA" id="ARBA00023002"/>
    </source>
</evidence>
<dbReference type="InterPro" id="IPR041364">
    <property type="entry name" value="Rbx-bd"/>
</dbReference>
<evidence type="ECO:0000256" key="3">
    <source>
        <dbReference type="ARBA" id="ARBA00006442"/>
    </source>
</evidence>
<keyword evidence="5" id="KW-0285">Flavoprotein</keyword>
<evidence type="ECO:0000256" key="8">
    <source>
        <dbReference type="ARBA" id="ARBA00023027"/>
    </source>
</evidence>
<evidence type="ECO:0000256" key="1">
    <source>
        <dbReference type="ARBA" id="ARBA00001974"/>
    </source>
</evidence>
<keyword evidence="8" id="KW-0520">NAD</keyword>
<dbReference type="PRINTS" id="PR00368">
    <property type="entry name" value="FADPNR"/>
</dbReference>
<comment type="similarity">
    <text evidence="3">Belongs to the FAD-dependent oxidoreductase family.</text>
</comment>
<dbReference type="InterPro" id="IPR036188">
    <property type="entry name" value="FAD/NAD-bd_sf"/>
</dbReference>
<dbReference type="AlphaFoldDB" id="A0A6P2QU97"/>
<evidence type="ECO:0000256" key="4">
    <source>
        <dbReference type="ARBA" id="ARBA00022490"/>
    </source>
</evidence>
<gene>
    <name evidence="11" type="ORF">BLA6863_06199</name>
</gene>
<dbReference type="Pfam" id="PF18113">
    <property type="entry name" value="Rbx_binding"/>
    <property type="match status" value="1"/>
</dbReference>
<comment type="cofactor">
    <cofactor evidence="1">
        <name>FAD</name>
        <dbReference type="ChEBI" id="CHEBI:57692"/>
    </cofactor>
</comment>
<evidence type="ECO:0000256" key="6">
    <source>
        <dbReference type="ARBA" id="ARBA00022827"/>
    </source>
</evidence>
<evidence type="ECO:0000259" key="10">
    <source>
        <dbReference type="Pfam" id="PF18113"/>
    </source>
</evidence>
<dbReference type="GO" id="GO:0016491">
    <property type="term" value="F:oxidoreductase activity"/>
    <property type="evidence" value="ECO:0007669"/>
    <property type="project" value="UniProtKB-KW"/>
</dbReference>
<evidence type="ECO:0000259" key="9">
    <source>
        <dbReference type="Pfam" id="PF07992"/>
    </source>
</evidence>
<dbReference type="Gene3D" id="3.50.50.60">
    <property type="entry name" value="FAD/NAD(P)-binding domain"/>
    <property type="match status" value="2"/>
</dbReference>